<dbReference type="AlphaFoldDB" id="A0A852SN08"/>
<dbReference type="EMBL" id="JACCBM010000001">
    <property type="protein sequence ID" value="NYD70199.1"/>
    <property type="molecule type" value="Genomic_DNA"/>
</dbReference>
<proteinExistence type="predicted"/>
<protein>
    <submittedName>
        <fullName evidence="2">Uncharacterized protein</fullName>
    </submittedName>
</protein>
<evidence type="ECO:0000313" key="3">
    <source>
        <dbReference type="Proteomes" id="UP000549913"/>
    </source>
</evidence>
<organism evidence="2 3">
    <name type="scientific">Herbiconiux flava</name>
    <dbReference type="NCBI Taxonomy" id="881268"/>
    <lineage>
        <taxon>Bacteria</taxon>
        <taxon>Bacillati</taxon>
        <taxon>Actinomycetota</taxon>
        <taxon>Actinomycetes</taxon>
        <taxon>Micrococcales</taxon>
        <taxon>Microbacteriaceae</taxon>
        <taxon>Herbiconiux</taxon>
    </lineage>
</organism>
<evidence type="ECO:0000313" key="2">
    <source>
        <dbReference type="EMBL" id="NYD70199.1"/>
    </source>
</evidence>
<accession>A0A852SN08</accession>
<reference evidence="2 3" key="1">
    <citation type="submission" date="2020-07" db="EMBL/GenBank/DDBJ databases">
        <title>Sequencing the genomes of 1000 actinobacteria strains.</title>
        <authorList>
            <person name="Klenk H.-P."/>
        </authorList>
    </citation>
    <scope>NUCLEOTIDE SEQUENCE [LARGE SCALE GENOMIC DNA]</scope>
    <source>
        <strain evidence="2 3">DSM 26474</strain>
    </source>
</reference>
<gene>
    <name evidence="2" type="ORF">BJ984_001357</name>
</gene>
<comment type="caution">
    <text evidence="2">The sequence shown here is derived from an EMBL/GenBank/DDBJ whole genome shotgun (WGS) entry which is preliminary data.</text>
</comment>
<feature type="region of interest" description="Disordered" evidence="1">
    <location>
        <begin position="1"/>
        <end position="23"/>
    </location>
</feature>
<dbReference type="RefSeq" id="WP_179547390.1">
    <property type="nucleotide sequence ID" value="NZ_BSEW01000001.1"/>
</dbReference>
<evidence type="ECO:0000256" key="1">
    <source>
        <dbReference type="SAM" id="MobiDB-lite"/>
    </source>
</evidence>
<keyword evidence="3" id="KW-1185">Reference proteome</keyword>
<feature type="compositionally biased region" description="Basic and acidic residues" evidence="1">
    <location>
        <begin position="12"/>
        <end position="22"/>
    </location>
</feature>
<name>A0A852SN08_9MICO</name>
<dbReference type="Proteomes" id="UP000549913">
    <property type="component" value="Unassembled WGS sequence"/>
</dbReference>
<sequence>MSTFIEPTEPESFEHNGQKPEVDVTEAEALDSENVAARANGDESDEPDSFDENLEQEFKEFIGDAEPADGPAPAG</sequence>